<accession>A0A4C1VFL9</accession>
<dbReference type="EMBL" id="BGZK01000337">
    <property type="protein sequence ID" value="GBP37656.1"/>
    <property type="molecule type" value="Genomic_DNA"/>
</dbReference>
<proteinExistence type="predicted"/>
<name>A0A4C1VFL9_EUMVA</name>
<gene>
    <name evidence="1" type="ORF">EVAR_23704_1</name>
</gene>
<reference evidence="1 2" key="1">
    <citation type="journal article" date="2019" name="Commun. Biol.">
        <title>The bagworm genome reveals a unique fibroin gene that provides high tensile strength.</title>
        <authorList>
            <person name="Kono N."/>
            <person name="Nakamura H."/>
            <person name="Ohtoshi R."/>
            <person name="Tomita M."/>
            <person name="Numata K."/>
            <person name="Arakawa K."/>
        </authorList>
    </citation>
    <scope>NUCLEOTIDE SEQUENCE [LARGE SCALE GENOMIC DNA]</scope>
</reference>
<organism evidence="1 2">
    <name type="scientific">Eumeta variegata</name>
    <name type="common">Bagworm moth</name>
    <name type="synonym">Eumeta japonica</name>
    <dbReference type="NCBI Taxonomy" id="151549"/>
    <lineage>
        <taxon>Eukaryota</taxon>
        <taxon>Metazoa</taxon>
        <taxon>Ecdysozoa</taxon>
        <taxon>Arthropoda</taxon>
        <taxon>Hexapoda</taxon>
        <taxon>Insecta</taxon>
        <taxon>Pterygota</taxon>
        <taxon>Neoptera</taxon>
        <taxon>Endopterygota</taxon>
        <taxon>Lepidoptera</taxon>
        <taxon>Glossata</taxon>
        <taxon>Ditrysia</taxon>
        <taxon>Tineoidea</taxon>
        <taxon>Psychidae</taxon>
        <taxon>Oiketicinae</taxon>
        <taxon>Eumeta</taxon>
    </lineage>
</organism>
<sequence>MIINGNDHTPICVVNEDVEMWYLKEKYEIFFDQGNATASVTMDVITPATAGRHGRLKALYENEGCVCLCKQANGLVEEDRKRISEIRKCVAPPPAEFYYRRKRVEKEMGGNRGEGAISRYAARKIDGRRRKPGRGANRRAAPRARACLRRMGRERAREYFIGTCRLPPPPAAPRRAVPVTSARETAACEILFLQQSEMGLAYSEHGCFEKYLYRIIRKELLTERYYCNGYLEDMIKTKKEHGPDVRSEGCPFPADYCGKDDRKEKGKQDPKSLPEDLHRARRPKLLDRCQKHLWFHLHVNYCIVSLPIWCALPSRHPSRPGPRAGPRPARALRHNFIDLAAFAFKAREYENRNVIEGISRFGSTFYE</sequence>
<evidence type="ECO:0000313" key="2">
    <source>
        <dbReference type="Proteomes" id="UP000299102"/>
    </source>
</evidence>
<protein>
    <submittedName>
        <fullName evidence="1">Uncharacterized protein</fullName>
    </submittedName>
</protein>
<evidence type="ECO:0000313" key="1">
    <source>
        <dbReference type="EMBL" id="GBP37656.1"/>
    </source>
</evidence>
<dbReference type="AlphaFoldDB" id="A0A4C1VFL9"/>
<keyword evidence="2" id="KW-1185">Reference proteome</keyword>
<comment type="caution">
    <text evidence="1">The sequence shown here is derived from an EMBL/GenBank/DDBJ whole genome shotgun (WGS) entry which is preliminary data.</text>
</comment>
<dbReference type="Proteomes" id="UP000299102">
    <property type="component" value="Unassembled WGS sequence"/>
</dbReference>